<dbReference type="RefSeq" id="WP_115163916.1">
    <property type="nucleotide sequence ID" value="NZ_UGUA01000002.1"/>
</dbReference>
<feature type="signal peptide" evidence="1">
    <location>
        <begin position="1"/>
        <end position="28"/>
    </location>
</feature>
<evidence type="ECO:0000313" key="3">
    <source>
        <dbReference type="Proteomes" id="UP000255129"/>
    </source>
</evidence>
<dbReference type="AlphaFoldDB" id="A0A379FZP8"/>
<dbReference type="Proteomes" id="UP000255129">
    <property type="component" value="Unassembled WGS sequence"/>
</dbReference>
<evidence type="ECO:0000313" key="2">
    <source>
        <dbReference type="EMBL" id="SUC34314.1"/>
    </source>
</evidence>
<organism evidence="2 3">
    <name type="scientific">Providencia rustigianii</name>
    <dbReference type="NCBI Taxonomy" id="158850"/>
    <lineage>
        <taxon>Bacteria</taxon>
        <taxon>Pseudomonadati</taxon>
        <taxon>Pseudomonadota</taxon>
        <taxon>Gammaproteobacteria</taxon>
        <taxon>Enterobacterales</taxon>
        <taxon>Morganellaceae</taxon>
        <taxon>Providencia</taxon>
    </lineage>
</organism>
<proteinExistence type="predicted"/>
<accession>A0A379FZP8</accession>
<keyword evidence="1" id="KW-0732">Signal</keyword>
<sequence length="402" mass="44703">MAGNDSKIYCKLSMFALLTGLFSGQAHAVMNIVLEGLLDLDTPVASTEPYLVEARLTGTTSLSTSGTYGNGGFWSSEWALVGLSDGDSYCKSANSGFVVTIPGTSKKGFALDFFLPDGSKPAGSQAWIIPTINYNVSILGSDADFKEQWRGLERNYTGTFFRPATGLVDTFSRANICMYPPNAYQEGYDTMRKFITFNTSSRFELYTNFQLVPGRFRLQKRVSVITQGPRVSPNGANSSERIEFITNIRVVRICKIKNVTQSTFDIVMGRSNQETRESRFQYTCTADNKPIYITAISREGRVDTSNPRKLWFNKVDGTEINNAKAPWLLALPYKDGDDSTLLCSNDTNTKLLKFNNEDQEIGKNSVANQQESLNIKWAICANNNVDPGKYRARVEVAVYTKI</sequence>
<feature type="chain" id="PRO_5016565448" evidence="1">
    <location>
        <begin position="29"/>
        <end position="402"/>
    </location>
</feature>
<dbReference type="EMBL" id="UGUA01000002">
    <property type="protein sequence ID" value="SUC34314.1"/>
    <property type="molecule type" value="Genomic_DNA"/>
</dbReference>
<protein>
    <submittedName>
        <fullName evidence="2">Uncharacterized protein</fullName>
    </submittedName>
</protein>
<dbReference type="OrthoDB" id="7822240at2"/>
<reference evidence="2 3" key="1">
    <citation type="submission" date="2018-06" db="EMBL/GenBank/DDBJ databases">
        <authorList>
            <consortium name="Pathogen Informatics"/>
            <person name="Doyle S."/>
        </authorList>
    </citation>
    <scope>NUCLEOTIDE SEQUENCE [LARGE SCALE GENOMIC DNA]</scope>
    <source>
        <strain evidence="2 3">NCTC12026</strain>
    </source>
</reference>
<evidence type="ECO:0000256" key="1">
    <source>
        <dbReference type="SAM" id="SignalP"/>
    </source>
</evidence>
<name>A0A379FZP8_9GAMM</name>
<gene>
    <name evidence="2" type="ORF">NCTC12026_00651</name>
</gene>